<accession>A0ABP2PQE8</accession>
<dbReference type="Pfam" id="PF13401">
    <property type="entry name" value="AAA_22"/>
    <property type="match status" value="1"/>
</dbReference>
<dbReference type="RefSeq" id="WP_007582555.1">
    <property type="nucleotide sequence ID" value="NZ_AKAU01000088.1"/>
</dbReference>
<dbReference type="EMBL" id="AKAU01000088">
    <property type="protein sequence ID" value="EIN00012.1"/>
    <property type="molecule type" value="Genomic_DNA"/>
</dbReference>
<gene>
    <name evidence="2" type="ORF">WQE_16084</name>
</gene>
<evidence type="ECO:0000259" key="1">
    <source>
        <dbReference type="Pfam" id="PF13401"/>
    </source>
</evidence>
<keyword evidence="3" id="KW-1185">Reference proteome</keyword>
<name>A0ABP2PQE8_9BURK</name>
<evidence type="ECO:0000313" key="2">
    <source>
        <dbReference type="EMBL" id="EIN00012.1"/>
    </source>
</evidence>
<dbReference type="Proteomes" id="UP000004980">
    <property type="component" value="Unassembled WGS sequence"/>
</dbReference>
<dbReference type="Gene3D" id="3.40.50.300">
    <property type="entry name" value="P-loop containing nucleotide triphosphate hydrolases"/>
    <property type="match status" value="1"/>
</dbReference>
<dbReference type="InterPro" id="IPR027417">
    <property type="entry name" value="P-loop_NTPase"/>
</dbReference>
<protein>
    <recommendedName>
        <fullName evidence="1">ORC1/DEAH AAA+ ATPase domain-containing protein</fullName>
    </recommendedName>
</protein>
<dbReference type="SUPFAM" id="SSF52540">
    <property type="entry name" value="P-loop containing nucleoside triphosphate hydrolases"/>
    <property type="match status" value="1"/>
</dbReference>
<evidence type="ECO:0000313" key="3">
    <source>
        <dbReference type="Proteomes" id="UP000004980"/>
    </source>
</evidence>
<sequence>MPDSLKRPVDPSAHPLVNRAYMVPTPAIAAMYSRVRQCIRRGVAGAVIYGHTRWGKTYAIRYCVRLLHLELPRVAVLTIGMPRNPSRSEALFFGMLLESARHGRPDSGTALQRRLRVYHKLAELVERAAGNKLIVFVDEAQRLELEHYEWLRDVQDELERRGVRMFTFLVGQPGILNRKSSFRQSVDTSQIVSRFMVDELRFDGFRAADDLKMSLAAYDTSTFPDGSDWPYTRYFLQRAFDTGFRLEKQHLALWDAFDAAHRRARFDFTMEVPMEYVARTIEIALVENMSHDAMDFALSPALWAQAVDESNYVAALEDLRIIFVDDVSAGL</sequence>
<comment type="caution">
    <text evidence="2">The sequence shown here is derived from an EMBL/GenBank/DDBJ whole genome shotgun (WGS) entry which is preliminary data.</text>
</comment>
<feature type="domain" description="ORC1/DEAH AAA+ ATPase" evidence="1">
    <location>
        <begin position="46"/>
        <end position="177"/>
    </location>
</feature>
<organism evidence="2 3">
    <name type="scientific">Paraburkholderia hospita</name>
    <dbReference type="NCBI Taxonomy" id="169430"/>
    <lineage>
        <taxon>Bacteria</taxon>
        <taxon>Pseudomonadati</taxon>
        <taxon>Pseudomonadota</taxon>
        <taxon>Betaproteobacteria</taxon>
        <taxon>Burkholderiales</taxon>
        <taxon>Burkholderiaceae</taxon>
        <taxon>Paraburkholderia</taxon>
    </lineage>
</organism>
<reference evidence="2 3" key="1">
    <citation type="journal article" date="2012" name="J. Bacteriol.">
        <title>Draft Genome Sequence of the Soil Bacterium Burkholderia terrae Strain BS001, Which Interacts with Fungal Surface Structures.</title>
        <authorList>
            <person name="Nazir R."/>
            <person name="Hansen M.A."/>
            <person name="Sorensen S."/>
            <person name="van Elsas J.D."/>
        </authorList>
    </citation>
    <scope>NUCLEOTIDE SEQUENCE [LARGE SCALE GENOMIC DNA]</scope>
    <source>
        <strain evidence="2 3">BS001</strain>
    </source>
</reference>
<dbReference type="InterPro" id="IPR049945">
    <property type="entry name" value="AAA_22"/>
</dbReference>
<proteinExistence type="predicted"/>